<sequence>MHPWAENNIVLSAQYFFWSPGNQLQKSTAGLFRTILVQLLEKQPQLIRKVVNERQWRFARIFKSHEIEWTNIELQRMLRDFILLVQGYAKVLFLIDGIDELEGSDDDRDELVNLLINIATSENVKICLSSRPLNVFRDALGGFPQLKLEDLTRQDIRRYVEAQLHGHVRFQLLLQYNRKDADNFIFEIIHKAAGVFLWVRLVVQQLIKGLRDGDGINSLRRNLEKIPGDLELYFRSLIDSVSYHQRREASALFQIAL</sequence>
<feature type="domain" description="Nephrocystin 3-like N-terminal" evidence="2">
    <location>
        <begin position="13"/>
        <end position="131"/>
    </location>
</feature>
<dbReference type="InterPro" id="IPR056884">
    <property type="entry name" value="NPHP3-like_N"/>
</dbReference>
<dbReference type="Proteomes" id="UP000240883">
    <property type="component" value="Unassembled WGS sequence"/>
</dbReference>
<dbReference type="Gene3D" id="3.40.50.300">
    <property type="entry name" value="P-loop containing nucleotide triphosphate hydrolases"/>
    <property type="match status" value="1"/>
</dbReference>
<gene>
    <name evidence="3" type="ORF">BS50DRAFT_446634</name>
</gene>
<dbReference type="EMBL" id="KZ678151">
    <property type="protein sequence ID" value="PSN59939.1"/>
    <property type="molecule type" value="Genomic_DNA"/>
</dbReference>
<dbReference type="SUPFAM" id="SSF52540">
    <property type="entry name" value="P-loop containing nucleoside triphosphate hydrolases"/>
    <property type="match status" value="1"/>
</dbReference>
<dbReference type="PANTHER" id="PTHR10039:SF5">
    <property type="entry name" value="NACHT DOMAIN-CONTAINING PROTEIN"/>
    <property type="match status" value="1"/>
</dbReference>
<protein>
    <recommendedName>
        <fullName evidence="2">Nephrocystin 3-like N-terminal domain-containing protein</fullName>
    </recommendedName>
</protein>
<evidence type="ECO:0000256" key="1">
    <source>
        <dbReference type="ARBA" id="ARBA00022737"/>
    </source>
</evidence>
<evidence type="ECO:0000313" key="3">
    <source>
        <dbReference type="EMBL" id="PSN59939.1"/>
    </source>
</evidence>
<dbReference type="OrthoDB" id="443402at2759"/>
<accession>A0A2T2N3J5</accession>
<keyword evidence="1" id="KW-0677">Repeat</keyword>
<dbReference type="Pfam" id="PF24883">
    <property type="entry name" value="NPHP3_N"/>
    <property type="match status" value="1"/>
</dbReference>
<dbReference type="PANTHER" id="PTHR10039">
    <property type="entry name" value="AMELOGENIN"/>
    <property type="match status" value="1"/>
</dbReference>
<reference evidence="3 4" key="1">
    <citation type="journal article" date="2018" name="Front. Microbiol.">
        <title>Genome-Wide Analysis of Corynespora cassiicola Leaf Fall Disease Putative Effectors.</title>
        <authorList>
            <person name="Lopez D."/>
            <person name="Ribeiro S."/>
            <person name="Label P."/>
            <person name="Fumanal B."/>
            <person name="Venisse J.S."/>
            <person name="Kohler A."/>
            <person name="de Oliveira R.R."/>
            <person name="Labutti K."/>
            <person name="Lipzen A."/>
            <person name="Lail K."/>
            <person name="Bauer D."/>
            <person name="Ohm R.A."/>
            <person name="Barry K.W."/>
            <person name="Spatafora J."/>
            <person name="Grigoriev I.V."/>
            <person name="Martin F.M."/>
            <person name="Pujade-Renaud V."/>
        </authorList>
    </citation>
    <scope>NUCLEOTIDE SEQUENCE [LARGE SCALE GENOMIC DNA]</scope>
    <source>
        <strain evidence="3 4">Philippines</strain>
    </source>
</reference>
<feature type="non-terminal residue" evidence="3">
    <location>
        <position position="257"/>
    </location>
</feature>
<dbReference type="AlphaFoldDB" id="A0A2T2N3J5"/>
<evidence type="ECO:0000313" key="4">
    <source>
        <dbReference type="Proteomes" id="UP000240883"/>
    </source>
</evidence>
<organism evidence="3 4">
    <name type="scientific">Corynespora cassiicola Philippines</name>
    <dbReference type="NCBI Taxonomy" id="1448308"/>
    <lineage>
        <taxon>Eukaryota</taxon>
        <taxon>Fungi</taxon>
        <taxon>Dikarya</taxon>
        <taxon>Ascomycota</taxon>
        <taxon>Pezizomycotina</taxon>
        <taxon>Dothideomycetes</taxon>
        <taxon>Pleosporomycetidae</taxon>
        <taxon>Pleosporales</taxon>
        <taxon>Corynesporascaceae</taxon>
        <taxon>Corynespora</taxon>
    </lineage>
</organism>
<name>A0A2T2N3J5_CORCC</name>
<dbReference type="InterPro" id="IPR027417">
    <property type="entry name" value="P-loop_NTPase"/>
</dbReference>
<proteinExistence type="predicted"/>
<evidence type="ECO:0000259" key="2">
    <source>
        <dbReference type="Pfam" id="PF24883"/>
    </source>
</evidence>
<keyword evidence="4" id="KW-1185">Reference proteome</keyword>